<keyword evidence="1" id="KW-0812">Transmembrane</keyword>
<dbReference type="Proteomes" id="UP000471199">
    <property type="component" value="Unassembled WGS sequence"/>
</dbReference>
<reference evidence="4 5" key="1">
    <citation type="submission" date="2019-11" db="EMBL/GenBank/DDBJ databases">
        <title>Implementation of targeted gown and glove precautions to prevent Staphylococcus aureus acquisition in community-based nursing homes.</title>
        <authorList>
            <person name="Stine O.C."/>
        </authorList>
    </citation>
    <scope>NUCLEOTIDE SEQUENCE [LARGE SCALE GENOMIC DNA]</scope>
    <source>
        <strain evidence="3 5">S_1081.LBCF.DN</strain>
        <strain evidence="2 4">S_2062.LAUP.DI</strain>
    </source>
</reference>
<organism evidence="3 5">
    <name type="scientific">Staphylococcus aureus</name>
    <dbReference type="NCBI Taxonomy" id="1280"/>
    <lineage>
        <taxon>Bacteria</taxon>
        <taxon>Bacillati</taxon>
        <taxon>Bacillota</taxon>
        <taxon>Bacilli</taxon>
        <taxon>Bacillales</taxon>
        <taxon>Staphylococcaceae</taxon>
        <taxon>Staphylococcus</taxon>
    </lineage>
</organism>
<dbReference type="Proteomes" id="UP000478867">
    <property type="component" value="Unassembled WGS sequence"/>
</dbReference>
<evidence type="ECO:0000313" key="3">
    <source>
        <dbReference type="EMBL" id="MVM10953.1"/>
    </source>
</evidence>
<comment type="caution">
    <text evidence="3">The sequence shown here is derived from an EMBL/GenBank/DDBJ whole genome shotgun (WGS) entry which is preliminary data.</text>
</comment>
<keyword evidence="1" id="KW-0472">Membrane</keyword>
<dbReference type="EMBL" id="WPTS01000035">
    <property type="protein sequence ID" value="MVK35653.1"/>
    <property type="molecule type" value="Genomic_DNA"/>
</dbReference>
<accession>A0A5P6T069</accession>
<keyword evidence="1" id="KW-1133">Transmembrane helix</keyword>
<dbReference type="EMBL" id="WPXC01000017">
    <property type="protein sequence ID" value="MVM10953.1"/>
    <property type="molecule type" value="Genomic_DNA"/>
</dbReference>
<sequence length="35" mass="4212">MIIRIRKGTFAFVVINLLFFNCWLFILNIILSRLL</sequence>
<name>A0A5P6T069_STAAU</name>
<dbReference type="Pfam" id="PF16883">
    <property type="entry name" value="DUF5080"/>
    <property type="match status" value="1"/>
</dbReference>
<protein>
    <submittedName>
        <fullName evidence="3">DUF5080 family protein</fullName>
    </submittedName>
</protein>
<evidence type="ECO:0000313" key="4">
    <source>
        <dbReference type="Proteomes" id="UP000471199"/>
    </source>
</evidence>
<gene>
    <name evidence="2" type="ORF">GO814_10935</name>
    <name evidence="3" type="ORF">GO942_09635</name>
</gene>
<dbReference type="AlphaFoldDB" id="A0A5P6T069"/>
<evidence type="ECO:0000313" key="5">
    <source>
        <dbReference type="Proteomes" id="UP000478867"/>
    </source>
</evidence>
<evidence type="ECO:0000313" key="2">
    <source>
        <dbReference type="EMBL" id="MVK35653.1"/>
    </source>
</evidence>
<proteinExistence type="predicted"/>
<feature type="transmembrane region" description="Helical" evidence="1">
    <location>
        <begin position="12"/>
        <end position="31"/>
    </location>
</feature>
<evidence type="ECO:0000256" key="1">
    <source>
        <dbReference type="SAM" id="Phobius"/>
    </source>
</evidence>
<dbReference type="InterPro" id="IPR031689">
    <property type="entry name" value="DUF5080"/>
</dbReference>